<evidence type="ECO:0000313" key="22">
    <source>
        <dbReference type="RefSeq" id="XP_032831381.1"/>
    </source>
</evidence>
<dbReference type="Pfam" id="PF03188">
    <property type="entry name" value="Cytochrom_B561"/>
    <property type="match status" value="1"/>
</dbReference>
<evidence type="ECO:0000256" key="15">
    <source>
        <dbReference type="ARBA" id="ARBA00032709"/>
    </source>
</evidence>
<evidence type="ECO:0000256" key="13">
    <source>
        <dbReference type="ARBA" id="ARBA00024231"/>
    </source>
</evidence>
<evidence type="ECO:0000256" key="5">
    <source>
        <dbReference type="ARBA" id="ARBA00022723"/>
    </source>
</evidence>
<dbReference type="RefSeq" id="XP_032831380.1">
    <property type="nucleotide sequence ID" value="XM_032975489.1"/>
</dbReference>
<keyword evidence="6" id="KW-1278">Translocase</keyword>
<sequence length="250" mass="27848">MEETEPPGGALRRLPWLVATSQLLGLLCVALGAVWTAYFRGGFAWEGDLLFNVHPLCMVIGMVFLYGEAILIFRIFRNEVKKSVKIIHGIVHVGALIAAIIGLVAVFDFHQTKGFPHLYSLHSWCGLGVVILYFVQWLLGFGFFLFPRAAPESRSAYRSIHTFFGLALFVLSVATATMGLTEKLIYAIGDRYGEYPAEGILANCLGLALIGFGAAVAYVVTRDEWRYRRHDGEEAPLSLHFQRFSDERAD</sequence>
<reference evidence="21 22" key="1">
    <citation type="submission" date="2025-04" db="UniProtKB">
        <authorList>
            <consortium name="RefSeq"/>
        </authorList>
    </citation>
    <scope>IDENTIFICATION</scope>
    <source>
        <tissue evidence="21 22">Sperm</tissue>
    </source>
</reference>
<comment type="catalytic activity">
    <reaction evidence="17">
        <text>monodehydro-L-ascorbate radical(out) + L-ascorbate(in) = monodehydro-L-ascorbate radical(in) + L-ascorbate(out)</text>
        <dbReference type="Rhea" id="RHEA:66524"/>
        <dbReference type="ChEBI" id="CHEBI:38290"/>
        <dbReference type="ChEBI" id="CHEBI:59513"/>
    </reaction>
    <physiologicalReaction direction="left-to-right" evidence="17">
        <dbReference type="Rhea" id="RHEA:66525"/>
    </physiologicalReaction>
</comment>
<evidence type="ECO:0000313" key="24">
    <source>
        <dbReference type="RefSeq" id="XP_032831383.1"/>
    </source>
</evidence>
<keyword evidence="3" id="KW-0349">Heme</keyword>
<feature type="transmembrane region" description="Helical" evidence="18">
    <location>
        <begin position="159"/>
        <end position="180"/>
    </location>
</feature>
<evidence type="ECO:0000256" key="7">
    <source>
        <dbReference type="ARBA" id="ARBA00022982"/>
    </source>
</evidence>
<evidence type="ECO:0000256" key="14">
    <source>
        <dbReference type="ARBA" id="ARBA00030896"/>
    </source>
</evidence>
<evidence type="ECO:0000256" key="4">
    <source>
        <dbReference type="ARBA" id="ARBA00022692"/>
    </source>
</evidence>
<dbReference type="SMART" id="SM00665">
    <property type="entry name" value="B561"/>
    <property type="match status" value="1"/>
</dbReference>
<keyword evidence="7" id="KW-0249">Electron transport</keyword>
<dbReference type="GO" id="GO:0042584">
    <property type="term" value="C:chromaffin granule membrane"/>
    <property type="evidence" value="ECO:0007669"/>
    <property type="project" value="UniProtKB-SubCell"/>
</dbReference>
<evidence type="ECO:0000256" key="12">
    <source>
        <dbReference type="ARBA" id="ARBA00024185"/>
    </source>
</evidence>
<dbReference type="PROSITE" id="PS50939">
    <property type="entry name" value="CYTOCHROME_B561"/>
    <property type="match status" value="1"/>
</dbReference>
<dbReference type="GeneID" id="116954731"/>
<evidence type="ECO:0000256" key="11">
    <source>
        <dbReference type="ARBA" id="ARBA00023329"/>
    </source>
</evidence>
<evidence type="ECO:0000256" key="2">
    <source>
        <dbReference type="ARBA" id="ARBA00022448"/>
    </source>
</evidence>
<evidence type="ECO:0000259" key="19">
    <source>
        <dbReference type="PROSITE" id="PS50939"/>
    </source>
</evidence>
<feature type="transmembrane region" description="Helical" evidence="18">
    <location>
        <begin position="50"/>
        <end position="74"/>
    </location>
</feature>
<evidence type="ECO:0000256" key="8">
    <source>
        <dbReference type="ARBA" id="ARBA00022989"/>
    </source>
</evidence>
<evidence type="ECO:0000313" key="20">
    <source>
        <dbReference type="Proteomes" id="UP001318040"/>
    </source>
</evidence>
<proteinExistence type="predicted"/>
<dbReference type="FunFam" id="1.20.120.1770:FF:000001">
    <property type="entry name" value="Cytochrome b reductase 1"/>
    <property type="match status" value="1"/>
</dbReference>
<organism evidence="20 24">
    <name type="scientific">Petromyzon marinus</name>
    <name type="common">Sea lamprey</name>
    <dbReference type="NCBI Taxonomy" id="7757"/>
    <lineage>
        <taxon>Eukaryota</taxon>
        <taxon>Metazoa</taxon>
        <taxon>Chordata</taxon>
        <taxon>Craniata</taxon>
        <taxon>Vertebrata</taxon>
        <taxon>Cyclostomata</taxon>
        <taxon>Hyperoartia</taxon>
        <taxon>Petromyzontiformes</taxon>
        <taxon>Petromyzontidae</taxon>
        <taxon>Petromyzon</taxon>
    </lineage>
</organism>
<dbReference type="GO" id="GO:0046872">
    <property type="term" value="F:metal ion binding"/>
    <property type="evidence" value="ECO:0007669"/>
    <property type="project" value="UniProtKB-KW"/>
</dbReference>
<dbReference type="GO" id="GO:0005765">
    <property type="term" value="C:lysosomal membrane"/>
    <property type="evidence" value="ECO:0007669"/>
    <property type="project" value="TreeGrafter"/>
</dbReference>
<evidence type="ECO:0000256" key="18">
    <source>
        <dbReference type="SAM" id="Phobius"/>
    </source>
</evidence>
<evidence type="ECO:0000256" key="10">
    <source>
        <dbReference type="ARBA" id="ARBA00023136"/>
    </source>
</evidence>
<keyword evidence="10 18" id="KW-0472">Membrane</keyword>
<dbReference type="PANTHER" id="PTHR10106:SF14">
    <property type="entry name" value="TRANSMEMBRANE ASCORBATE-DEPENDENT REDUCTASE CYB561"/>
    <property type="match status" value="1"/>
</dbReference>
<feature type="domain" description="Cytochrome b561" evidence="19">
    <location>
        <begin position="20"/>
        <end position="221"/>
    </location>
</feature>
<feature type="transmembrane region" description="Helical" evidence="18">
    <location>
        <begin position="86"/>
        <end position="107"/>
    </location>
</feature>
<evidence type="ECO:0000256" key="17">
    <source>
        <dbReference type="ARBA" id="ARBA00047447"/>
    </source>
</evidence>
<dbReference type="RefSeq" id="XP_032831383.1">
    <property type="nucleotide sequence ID" value="XM_032975492.1"/>
</dbReference>
<feature type="transmembrane region" description="Helical" evidence="18">
    <location>
        <begin position="16"/>
        <end position="38"/>
    </location>
</feature>
<evidence type="ECO:0000313" key="25">
    <source>
        <dbReference type="RefSeq" id="XP_032831384.1"/>
    </source>
</evidence>
<keyword evidence="2" id="KW-0813">Transport</keyword>
<dbReference type="GO" id="GO:0016491">
    <property type="term" value="F:oxidoreductase activity"/>
    <property type="evidence" value="ECO:0007669"/>
    <property type="project" value="InterPro"/>
</dbReference>
<keyword evidence="5" id="KW-0479">Metal-binding</keyword>
<dbReference type="InterPro" id="IPR006593">
    <property type="entry name" value="Cyt_b561/ferric_Rdtase_TM"/>
</dbReference>
<protein>
    <recommendedName>
        <fullName evidence="13">Transmembrane ascorbate-dependent reductase CYB561</fullName>
    </recommendedName>
    <alternativeName>
        <fullName evidence="14">Cytochrome b-561</fullName>
    </alternativeName>
    <alternativeName>
        <fullName evidence="15">Cytochrome b561</fullName>
    </alternativeName>
</protein>
<dbReference type="InterPro" id="IPR043205">
    <property type="entry name" value="CYB561/CYBRD1-like"/>
</dbReference>
<accession>A0AAJ7XFJ0</accession>
<dbReference type="RefSeq" id="XP_032831384.1">
    <property type="nucleotide sequence ID" value="XM_032975493.1"/>
</dbReference>
<keyword evidence="9" id="KW-0408">Iron</keyword>
<dbReference type="AlphaFoldDB" id="A0AAJ7XFJ0"/>
<dbReference type="Gene3D" id="1.20.120.1770">
    <property type="match status" value="1"/>
</dbReference>
<comment type="cofactor">
    <cofactor evidence="1">
        <name>heme b</name>
        <dbReference type="ChEBI" id="CHEBI:60344"/>
    </cofactor>
</comment>
<dbReference type="RefSeq" id="XP_032831381.1">
    <property type="nucleotide sequence ID" value="XM_032975490.1"/>
</dbReference>
<keyword evidence="8 18" id="KW-1133">Transmembrane helix</keyword>
<name>A0AAJ7XFJ0_PETMA</name>
<feature type="transmembrane region" description="Helical" evidence="18">
    <location>
        <begin position="200"/>
        <end position="220"/>
    </location>
</feature>
<comment type="function">
    <text evidence="16">Transmembrane reductase that uses ascorbate as an electron donor in the cytoplasm and transfers electrons across membranes to reduce monodehydro-L-ascorbate radical in the lumen of secretory vesicles. It is therefore involved the regeneration and homeostasis within secretory vesicles of ascorbate which in turn provides reducing equivalents needed to support the activity of intravesicular enzymes.</text>
</comment>
<evidence type="ECO:0000256" key="1">
    <source>
        <dbReference type="ARBA" id="ARBA00001970"/>
    </source>
</evidence>
<evidence type="ECO:0000256" key="9">
    <source>
        <dbReference type="ARBA" id="ARBA00023004"/>
    </source>
</evidence>
<dbReference type="PANTHER" id="PTHR10106">
    <property type="entry name" value="CYTOCHROME B561-RELATED"/>
    <property type="match status" value="1"/>
</dbReference>
<evidence type="ECO:0000313" key="23">
    <source>
        <dbReference type="RefSeq" id="XP_032831382.1"/>
    </source>
</evidence>
<evidence type="ECO:0000256" key="3">
    <source>
        <dbReference type="ARBA" id="ARBA00022617"/>
    </source>
</evidence>
<comment type="subcellular location">
    <subcellularLocation>
        <location evidence="12">Cytoplasmic vesicle</location>
        <location evidence="12">Secretory vesicle</location>
        <location evidence="12">Chromaffin granule membrane</location>
        <topology evidence="12">Multi-pass membrane protein</topology>
    </subcellularLocation>
</comment>
<feature type="transmembrane region" description="Helical" evidence="18">
    <location>
        <begin position="127"/>
        <end position="147"/>
    </location>
</feature>
<evidence type="ECO:0000256" key="6">
    <source>
        <dbReference type="ARBA" id="ARBA00022967"/>
    </source>
</evidence>
<keyword evidence="20" id="KW-1185">Reference proteome</keyword>
<gene>
    <name evidence="21 22 23 24 25" type="primary">LOC116954731</name>
</gene>
<evidence type="ECO:0000313" key="21">
    <source>
        <dbReference type="RefSeq" id="XP_032831380.1"/>
    </source>
</evidence>
<dbReference type="RefSeq" id="XP_032831382.1">
    <property type="nucleotide sequence ID" value="XM_032975491.1"/>
</dbReference>
<keyword evidence="11" id="KW-0968">Cytoplasmic vesicle</keyword>
<evidence type="ECO:0000256" key="16">
    <source>
        <dbReference type="ARBA" id="ARBA00045973"/>
    </source>
</evidence>
<dbReference type="Proteomes" id="UP001318040">
    <property type="component" value="Chromosome 56"/>
</dbReference>
<keyword evidence="4 18" id="KW-0812">Transmembrane</keyword>